<reference evidence="1" key="1">
    <citation type="submission" date="2022-12" db="EMBL/GenBank/DDBJ databases">
        <authorList>
            <person name="Petersen C."/>
        </authorList>
    </citation>
    <scope>NUCLEOTIDE SEQUENCE</scope>
    <source>
        <strain evidence="1">IBT 35673</strain>
    </source>
</reference>
<dbReference type="AlphaFoldDB" id="A0A9W9U6A1"/>
<protein>
    <submittedName>
        <fullName evidence="1">Uncharacterized protein</fullName>
    </submittedName>
</protein>
<comment type="caution">
    <text evidence="1">The sequence shown here is derived from an EMBL/GenBank/DDBJ whole genome shotgun (WGS) entry which is preliminary data.</text>
</comment>
<accession>A0A9W9U6A1</accession>
<evidence type="ECO:0000313" key="1">
    <source>
        <dbReference type="EMBL" id="KAJ5322430.1"/>
    </source>
</evidence>
<name>A0A9W9U6A1_PENBR</name>
<dbReference type="Proteomes" id="UP001147695">
    <property type="component" value="Unassembled WGS sequence"/>
</dbReference>
<reference evidence="1" key="2">
    <citation type="journal article" date="2023" name="IMA Fungus">
        <title>Comparative genomic study of the Penicillium genus elucidates a diverse pangenome and 15 lateral gene transfer events.</title>
        <authorList>
            <person name="Petersen C."/>
            <person name="Sorensen T."/>
            <person name="Nielsen M.R."/>
            <person name="Sondergaard T.E."/>
            <person name="Sorensen J.L."/>
            <person name="Fitzpatrick D.A."/>
            <person name="Frisvad J.C."/>
            <person name="Nielsen K.L."/>
        </authorList>
    </citation>
    <scope>NUCLEOTIDE SEQUENCE</scope>
    <source>
        <strain evidence="1">IBT 35673</strain>
    </source>
</reference>
<dbReference type="EMBL" id="JAPZBQ010000006">
    <property type="protein sequence ID" value="KAJ5322430.1"/>
    <property type="molecule type" value="Genomic_DNA"/>
</dbReference>
<gene>
    <name evidence="1" type="ORF">N7452_010719</name>
</gene>
<proteinExistence type="predicted"/>
<evidence type="ECO:0000313" key="2">
    <source>
        <dbReference type="Proteomes" id="UP001147695"/>
    </source>
</evidence>
<organism evidence="1 2">
    <name type="scientific">Penicillium brevicompactum</name>
    <dbReference type="NCBI Taxonomy" id="5074"/>
    <lineage>
        <taxon>Eukaryota</taxon>
        <taxon>Fungi</taxon>
        <taxon>Dikarya</taxon>
        <taxon>Ascomycota</taxon>
        <taxon>Pezizomycotina</taxon>
        <taxon>Eurotiomycetes</taxon>
        <taxon>Eurotiomycetidae</taxon>
        <taxon>Eurotiales</taxon>
        <taxon>Aspergillaceae</taxon>
        <taxon>Penicillium</taxon>
    </lineage>
</organism>
<sequence length="134" mass="14956">MQIITTKTLGEKPSNAINDIDGGSGDINDGLGGGYVWLCPIWTEVKSHAISEIRLRIQSHADSDFQDLAYGAGGDYRYLISIRDDEQKISSISLVRRKDSFDSGDIRQLGYNGWTEDINQDRGGAYLRLVWTLE</sequence>